<dbReference type="EMBL" id="BLLK01000047">
    <property type="protein sequence ID" value="GFH54606.1"/>
    <property type="molecule type" value="Genomic_DNA"/>
</dbReference>
<gene>
    <name evidence="2" type="ORF">CTEN210_11082</name>
</gene>
<comment type="caution">
    <text evidence="2">The sequence shown here is derived from an EMBL/GenBank/DDBJ whole genome shotgun (WGS) entry which is preliminary data.</text>
</comment>
<keyword evidence="3" id="KW-1185">Reference proteome</keyword>
<evidence type="ECO:0000313" key="2">
    <source>
        <dbReference type="EMBL" id="GFH54606.1"/>
    </source>
</evidence>
<dbReference type="Proteomes" id="UP001054902">
    <property type="component" value="Unassembled WGS sequence"/>
</dbReference>
<organism evidence="2 3">
    <name type="scientific">Chaetoceros tenuissimus</name>
    <dbReference type="NCBI Taxonomy" id="426638"/>
    <lineage>
        <taxon>Eukaryota</taxon>
        <taxon>Sar</taxon>
        <taxon>Stramenopiles</taxon>
        <taxon>Ochrophyta</taxon>
        <taxon>Bacillariophyta</taxon>
        <taxon>Coscinodiscophyceae</taxon>
        <taxon>Chaetocerotophycidae</taxon>
        <taxon>Chaetocerotales</taxon>
        <taxon>Chaetocerotaceae</taxon>
        <taxon>Chaetoceros</taxon>
    </lineage>
</organism>
<evidence type="ECO:0000256" key="1">
    <source>
        <dbReference type="SAM" id="MobiDB-lite"/>
    </source>
</evidence>
<sequence>MAKFGFGNSSFKEKMRSFKKDKEELMAKKEAASVSTDMPEVPEVPDADDLKDKAEDMKEDMEEKAGEIVDDVKEAADDAAGGMKFKLFMMALKNKFSCCFGGDEESKPSFM</sequence>
<feature type="region of interest" description="Disordered" evidence="1">
    <location>
        <begin position="29"/>
        <end position="50"/>
    </location>
</feature>
<reference evidence="2 3" key="1">
    <citation type="journal article" date="2021" name="Sci. Rep.">
        <title>The genome of the diatom Chaetoceros tenuissimus carries an ancient integrated fragment of an extant virus.</title>
        <authorList>
            <person name="Hongo Y."/>
            <person name="Kimura K."/>
            <person name="Takaki Y."/>
            <person name="Yoshida Y."/>
            <person name="Baba S."/>
            <person name="Kobayashi G."/>
            <person name="Nagasaki K."/>
            <person name="Hano T."/>
            <person name="Tomaru Y."/>
        </authorList>
    </citation>
    <scope>NUCLEOTIDE SEQUENCE [LARGE SCALE GENOMIC DNA]</scope>
    <source>
        <strain evidence="2 3">NIES-3715</strain>
    </source>
</reference>
<protein>
    <submittedName>
        <fullName evidence="2">Uncharacterized protein</fullName>
    </submittedName>
</protein>
<name>A0AAD3D0N5_9STRA</name>
<dbReference type="AlphaFoldDB" id="A0AAD3D0N5"/>
<evidence type="ECO:0000313" key="3">
    <source>
        <dbReference type="Proteomes" id="UP001054902"/>
    </source>
</evidence>
<proteinExistence type="predicted"/>
<accession>A0AAD3D0N5</accession>